<gene>
    <name evidence="5" type="primary">COL6A5</name>
    <name evidence="5" type="ORF">Tcan_10653</name>
</gene>
<protein>
    <submittedName>
        <fullName evidence="5">Collagen alpha-5(VI) chain</fullName>
    </submittedName>
</protein>
<keyword evidence="3" id="KW-1133">Transmembrane helix</keyword>
<feature type="compositionally biased region" description="Pro residues" evidence="2">
    <location>
        <begin position="274"/>
        <end position="307"/>
    </location>
</feature>
<keyword evidence="3" id="KW-0472">Membrane</keyword>
<keyword evidence="1" id="KW-0677">Repeat</keyword>
<dbReference type="InterPro" id="IPR002486">
    <property type="entry name" value="Col_cuticle_N"/>
</dbReference>
<evidence type="ECO:0000256" key="2">
    <source>
        <dbReference type="SAM" id="MobiDB-lite"/>
    </source>
</evidence>
<dbReference type="GO" id="GO:0042302">
    <property type="term" value="F:structural constituent of cuticle"/>
    <property type="evidence" value="ECO:0007669"/>
    <property type="project" value="InterPro"/>
</dbReference>
<dbReference type="OMA" id="CFECLPA"/>
<dbReference type="PANTHER" id="PTHR24637:SF310">
    <property type="entry name" value="NEMATODE CUTICLE COLLAGEN N-TERMINAL DOMAIN-CONTAINING PROTEIN"/>
    <property type="match status" value="1"/>
</dbReference>
<dbReference type="InterPro" id="IPR008160">
    <property type="entry name" value="Collagen"/>
</dbReference>
<feature type="domain" description="Nematode cuticle collagen N-terminal" evidence="4">
    <location>
        <begin position="18"/>
        <end position="68"/>
    </location>
</feature>
<dbReference type="Proteomes" id="UP000031036">
    <property type="component" value="Unassembled WGS sequence"/>
</dbReference>
<feature type="region of interest" description="Disordered" evidence="2">
    <location>
        <begin position="123"/>
        <end position="352"/>
    </location>
</feature>
<dbReference type="SMART" id="SM01088">
    <property type="entry name" value="Col_cuticle_N"/>
    <property type="match status" value="1"/>
</dbReference>
<dbReference type="EMBL" id="JPKZ01001180">
    <property type="protein sequence ID" value="KHN83539.1"/>
    <property type="molecule type" value="Genomic_DNA"/>
</dbReference>
<name>A0A0B2VQ98_TOXCA</name>
<feature type="transmembrane region" description="Helical" evidence="3">
    <location>
        <begin position="20"/>
        <end position="42"/>
    </location>
</feature>
<feature type="compositionally biased region" description="Pro residues" evidence="2">
    <location>
        <begin position="243"/>
        <end position="255"/>
    </location>
</feature>
<dbReference type="Pfam" id="PF01391">
    <property type="entry name" value="Collagen"/>
    <property type="match status" value="2"/>
</dbReference>
<organism evidence="5 6">
    <name type="scientific">Toxocara canis</name>
    <name type="common">Canine roundworm</name>
    <dbReference type="NCBI Taxonomy" id="6265"/>
    <lineage>
        <taxon>Eukaryota</taxon>
        <taxon>Metazoa</taxon>
        <taxon>Ecdysozoa</taxon>
        <taxon>Nematoda</taxon>
        <taxon>Chromadorea</taxon>
        <taxon>Rhabditida</taxon>
        <taxon>Spirurina</taxon>
        <taxon>Ascaridomorpha</taxon>
        <taxon>Ascaridoidea</taxon>
        <taxon>Toxocaridae</taxon>
        <taxon>Toxocara</taxon>
    </lineage>
</organism>
<comment type="caution">
    <text evidence="5">The sequence shown here is derived from an EMBL/GenBank/DDBJ whole genome shotgun (WGS) entry which is preliminary data.</text>
</comment>
<feature type="compositionally biased region" description="Basic and acidic residues" evidence="2">
    <location>
        <begin position="260"/>
        <end position="270"/>
    </location>
</feature>
<dbReference type="Pfam" id="PF01484">
    <property type="entry name" value="Col_cuticle_N"/>
    <property type="match status" value="1"/>
</dbReference>
<keyword evidence="6" id="KW-1185">Reference proteome</keyword>
<feature type="compositionally biased region" description="Pro residues" evidence="2">
    <location>
        <begin position="343"/>
        <end position="352"/>
    </location>
</feature>
<accession>A0A0B2VQ98</accession>
<dbReference type="OrthoDB" id="5872583at2759"/>
<evidence type="ECO:0000313" key="6">
    <source>
        <dbReference type="Proteomes" id="UP000031036"/>
    </source>
</evidence>
<feature type="compositionally biased region" description="Polar residues" evidence="2">
    <location>
        <begin position="138"/>
        <end position="150"/>
    </location>
</feature>
<evidence type="ECO:0000256" key="1">
    <source>
        <dbReference type="ARBA" id="ARBA00022737"/>
    </source>
</evidence>
<reference evidence="5 6" key="1">
    <citation type="submission" date="2014-11" db="EMBL/GenBank/DDBJ databases">
        <title>Genetic blueprint of the zoonotic pathogen Toxocara canis.</title>
        <authorList>
            <person name="Zhu X.-Q."/>
            <person name="Korhonen P.K."/>
            <person name="Cai H."/>
            <person name="Young N.D."/>
            <person name="Nejsum P."/>
            <person name="von Samson-Himmelstjerna G."/>
            <person name="Boag P.R."/>
            <person name="Tan P."/>
            <person name="Li Q."/>
            <person name="Min J."/>
            <person name="Yang Y."/>
            <person name="Wang X."/>
            <person name="Fang X."/>
            <person name="Hall R.S."/>
            <person name="Hofmann A."/>
            <person name="Sternberg P.W."/>
            <person name="Jex A.R."/>
            <person name="Gasser R.B."/>
        </authorList>
    </citation>
    <scope>NUCLEOTIDE SEQUENCE [LARGE SCALE GENOMIC DNA]</scope>
    <source>
        <strain evidence="5">PN_DK_2014</strain>
    </source>
</reference>
<evidence type="ECO:0000259" key="4">
    <source>
        <dbReference type="SMART" id="SM01088"/>
    </source>
</evidence>
<dbReference type="PANTHER" id="PTHR24637">
    <property type="entry name" value="COLLAGEN"/>
    <property type="match status" value="1"/>
</dbReference>
<evidence type="ECO:0000313" key="5">
    <source>
        <dbReference type="EMBL" id="KHN83539.1"/>
    </source>
</evidence>
<dbReference type="STRING" id="6265.A0A0B2VQ98"/>
<keyword evidence="5" id="KW-0176">Collagen</keyword>
<proteinExistence type="predicted"/>
<evidence type="ECO:0000256" key="3">
    <source>
        <dbReference type="SAM" id="Phobius"/>
    </source>
</evidence>
<dbReference type="AlphaFoldDB" id="A0A0B2VQ98"/>
<keyword evidence="3" id="KW-0812">Transmembrane</keyword>
<feature type="compositionally biased region" description="Pro residues" evidence="2">
    <location>
        <begin position="210"/>
        <end position="221"/>
    </location>
</feature>
<feature type="compositionally biased region" description="Low complexity" evidence="2">
    <location>
        <begin position="309"/>
        <end position="319"/>
    </location>
</feature>
<dbReference type="GO" id="GO:0005581">
    <property type="term" value="C:collagen trimer"/>
    <property type="evidence" value="ECO:0007669"/>
    <property type="project" value="UniProtKB-KW"/>
</dbReference>
<sequence length="352" mass="35822">MGKEICDGAKARADKLRRQAFCGVAMSTIAAVVCILSVPMVYNYIQYVHSVLQNEVEFCKLDEIYRTVPVSSKSQTKSIFRKILLTLTIEKSQILGSRISAPERNQAEVLTRTGTLWQHVTQTQTARRTTYRVRRADSATTASNAKSFSGNEKEPPKCCGCGYGPPGPAGPRGKDGKDGADGVPGPNGEPGVDAPSKPPNLADFCFDCPPGVPGPPGPPGPKGHTGPLGNPGFDADGGTRGSPGPPGPTGPPGAPGQPGRKGERGIDGHVIEQPGPPGAPGEPGPPGPPGARGPPGPPGTPGLPGPSGPVGDPGSPGLDGRPGIPGRQGISGKRGPSGSCLHCPPPRTAPGY</sequence>